<sequence length="700" mass="79115">MQASGVIAVALLFGVFSATCTKHSKSASVSKKEEAAPKELHFMPEVILQSLQSRPRERAVCETGTKCGDGFCCCDNTTAVCSGQGLTYIPDLPVDIIQLDFSDNNLTRLTEGTLRNLSSLQTLIVRKNQIASIHTSAFQDMGLLTTVDLSGNQLSDFDEMAMGLKSAAVLEKLDANHNDFEDLPLASLSRIPGLLLLFLSGNKIRSVSKRKSQTVSGNSSNLNSLDLRINRFLEFPNFCRNNGSGESYLPKLRTLEIQWNQITNTDSRSLACLPELVALRMDGNPVYHIHRDFFGGLPGLQFVTMTFCTSRTIDEYAFRHPTIQHLDVSENLWFLRRAGDSGTDPGLFLDMPQLRFINMSWTVFRYWDKGLSDEMLMSISNLTSFVVQGTGLDHIPQTILKHFRNLEFLGVRENEIAFLPENMFENLTALRALDLSHNHLTTISQTWMEAFLSPADPVSIDLSGNPFSCTCDQLWFIELYKKDIKRDPDDRIFQAGDGYKCSSPDSFRGADLADVDITSRTCMFSYGTYLVILFVTIFTVVALVVTALVYRFRWRLRFLLYTLQHFLTRDRPVDEPIFPWRFISHNIIERMQESAAILPILSNSFLRSDWCRFELFVAVKSGLAHAQRPVPLVPILLEDLDREAVDSFVCTLLNTTTYLAWPSGRGEEERGRFWRTLCRALSRSTGREMSSALPQSRRAH</sequence>
<feature type="transmembrane region" description="Helical" evidence="11">
    <location>
        <begin position="526"/>
        <end position="550"/>
    </location>
</feature>
<dbReference type="Gene3D" id="3.40.50.10140">
    <property type="entry name" value="Toll/interleukin-1 receptor homology (TIR) domain"/>
    <property type="match status" value="1"/>
</dbReference>
<evidence type="ECO:0000313" key="15">
    <source>
        <dbReference type="Proteomes" id="UP001519460"/>
    </source>
</evidence>
<dbReference type="InterPro" id="IPR001611">
    <property type="entry name" value="Leu-rich_rpt"/>
</dbReference>
<evidence type="ECO:0000256" key="8">
    <source>
        <dbReference type="ARBA" id="ARBA00023136"/>
    </source>
</evidence>
<feature type="domain" description="TIR" evidence="13">
    <location>
        <begin position="538"/>
        <end position="681"/>
    </location>
</feature>
<comment type="similarity">
    <text evidence="2">Belongs to the Toll-like receptor family.</text>
</comment>
<protein>
    <recommendedName>
        <fullName evidence="13">TIR domain-containing protein</fullName>
    </recommendedName>
</protein>
<dbReference type="PANTHER" id="PTHR24365">
    <property type="entry name" value="TOLL-LIKE RECEPTOR"/>
    <property type="match status" value="1"/>
</dbReference>
<keyword evidence="8 11" id="KW-0472">Membrane</keyword>
<dbReference type="InterPro" id="IPR035897">
    <property type="entry name" value="Toll_tir_struct_dom_sf"/>
</dbReference>
<keyword evidence="7 11" id="KW-1133">Transmembrane helix</keyword>
<evidence type="ECO:0000256" key="5">
    <source>
        <dbReference type="ARBA" id="ARBA00022729"/>
    </source>
</evidence>
<feature type="chain" id="PRO_5044818341" description="TIR domain-containing protein" evidence="12">
    <location>
        <begin position="19"/>
        <end position="700"/>
    </location>
</feature>
<dbReference type="EMBL" id="JACVVK020000522">
    <property type="protein sequence ID" value="KAK7468130.1"/>
    <property type="molecule type" value="Genomic_DNA"/>
</dbReference>
<dbReference type="InterPro" id="IPR003591">
    <property type="entry name" value="Leu-rich_rpt_typical-subtyp"/>
</dbReference>
<evidence type="ECO:0000313" key="14">
    <source>
        <dbReference type="EMBL" id="KAK7468130.1"/>
    </source>
</evidence>
<evidence type="ECO:0000256" key="1">
    <source>
        <dbReference type="ARBA" id="ARBA00004167"/>
    </source>
</evidence>
<dbReference type="GO" id="GO:0016020">
    <property type="term" value="C:membrane"/>
    <property type="evidence" value="ECO:0007669"/>
    <property type="project" value="UniProtKB-SubCell"/>
</dbReference>
<dbReference type="Proteomes" id="UP001519460">
    <property type="component" value="Unassembled WGS sequence"/>
</dbReference>
<evidence type="ECO:0000256" key="4">
    <source>
        <dbReference type="ARBA" id="ARBA00022692"/>
    </source>
</evidence>
<dbReference type="InterPro" id="IPR000157">
    <property type="entry name" value="TIR_dom"/>
</dbReference>
<evidence type="ECO:0000256" key="12">
    <source>
        <dbReference type="SAM" id="SignalP"/>
    </source>
</evidence>
<keyword evidence="15" id="KW-1185">Reference proteome</keyword>
<comment type="subcellular location">
    <subcellularLocation>
        <location evidence="1">Membrane</location>
        <topology evidence="1">Single-pass membrane protein</topology>
    </subcellularLocation>
</comment>
<dbReference type="InterPro" id="IPR032675">
    <property type="entry name" value="LRR_dom_sf"/>
</dbReference>
<comment type="caution">
    <text evidence="14">The sequence shown here is derived from an EMBL/GenBank/DDBJ whole genome shotgun (WGS) entry which is preliminary data.</text>
</comment>
<dbReference type="SMART" id="SM00369">
    <property type="entry name" value="LRR_TYP"/>
    <property type="match status" value="8"/>
</dbReference>
<proteinExistence type="inferred from homology"/>
<keyword evidence="5 12" id="KW-0732">Signal</keyword>
<evidence type="ECO:0000256" key="6">
    <source>
        <dbReference type="ARBA" id="ARBA00022737"/>
    </source>
</evidence>
<dbReference type="AlphaFoldDB" id="A0ABD0JAY2"/>
<keyword evidence="9" id="KW-0675">Receptor</keyword>
<keyword evidence="3" id="KW-0433">Leucine-rich repeat</keyword>
<dbReference type="Gene3D" id="3.80.10.10">
    <property type="entry name" value="Ribonuclease Inhibitor"/>
    <property type="match status" value="3"/>
</dbReference>
<evidence type="ECO:0000256" key="3">
    <source>
        <dbReference type="ARBA" id="ARBA00022614"/>
    </source>
</evidence>
<dbReference type="SMART" id="SM00255">
    <property type="entry name" value="TIR"/>
    <property type="match status" value="1"/>
</dbReference>
<evidence type="ECO:0000256" key="2">
    <source>
        <dbReference type="ARBA" id="ARBA00009634"/>
    </source>
</evidence>
<gene>
    <name evidence="14" type="ORF">BaRGS_00036645</name>
</gene>
<dbReference type="Pfam" id="PF13855">
    <property type="entry name" value="LRR_8"/>
    <property type="match status" value="2"/>
</dbReference>
<dbReference type="PROSITE" id="PS50104">
    <property type="entry name" value="TIR"/>
    <property type="match status" value="1"/>
</dbReference>
<keyword evidence="6" id="KW-0677">Repeat</keyword>
<evidence type="ECO:0000256" key="7">
    <source>
        <dbReference type="ARBA" id="ARBA00022989"/>
    </source>
</evidence>
<evidence type="ECO:0000256" key="9">
    <source>
        <dbReference type="ARBA" id="ARBA00023170"/>
    </source>
</evidence>
<name>A0ABD0JAY2_9CAEN</name>
<evidence type="ECO:0000256" key="11">
    <source>
        <dbReference type="SAM" id="Phobius"/>
    </source>
</evidence>
<accession>A0ABD0JAY2</accession>
<dbReference type="SUPFAM" id="SSF52200">
    <property type="entry name" value="Toll/Interleukin receptor TIR domain"/>
    <property type="match status" value="1"/>
</dbReference>
<dbReference type="SUPFAM" id="SSF52058">
    <property type="entry name" value="L domain-like"/>
    <property type="match status" value="1"/>
</dbReference>
<keyword evidence="4 11" id="KW-0812">Transmembrane</keyword>
<evidence type="ECO:0000256" key="10">
    <source>
        <dbReference type="ARBA" id="ARBA00023180"/>
    </source>
</evidence>
<keyword evidence="10" id="KW-0325">Glycoprotein</keyword>
<feature type="signal peptide" evidence="12">
    <location>
        <begin position="1"/>
        <end position="18"/>
    </location>
</feature>
<evidence type="ECO:0000259" key="13">
    <source>
        <dbReference type="PROSITE" id="PS50104"/>
    </source>
</evidence>
<reference evidence="14 15" key="1">
    <citation type="journal article" date="2023" name="Sci. Data">
        <title>Genome assembly of the Korean intertidal mud-creeper Batillaria attramentaria.</title>
        <authorList>
            <person name="Patra A.K."/>
            <person name="Ho P.T."/>
            <person name="Jun S."/>
            <person name="Lee S.J."/>
            <person name="Kim Y."/>
            <person name="Won Y.J."/>
        </authorList>
    </citation>
    <scope>NUCLEOTIDE SEQUENCE [LARGE SCALE GENOMIC DNA]</scope>
    <source>
        <strain evidence="14">Wonlab-2016</strain>
    </source>
</reference>
<organism evidence="14 15">
    <name type="scientific">Batillaria attramentaria</name>
    <dbReference type="NCBI Taxonomy" id="370345"/>
    <lineage>
        <taxon>Eukaryota</taxon>
        <taxon>Metazoa</taxon>
        <taxon>Spiralia</taxon>
        <taxon>Lophotrochozoa</taxon>
        <taxon>Mollusca</taxon>
        <taxon>Gastropoda</taxon>
        <taxon>Caenogastropoda</taxon>
        <taxon>Sorbeoconcha</taxon>
        <taxon>Cerithioidea</taxon>
        <taxon>Batillariidae</taxon>
        <taxon>Batillaria</taxon>
    </lineage>
</organism>
<dbReference type="PRINTS" id="PR00019">
    <property type="entry name" value="LEURICHRPT"/>
</dbReference>
<dbReference type="PANTHER" id="PTHR24365:SF541">
    <property type="entry name" value="PROTEIN TOLL-RELATED"/>
    <property type="match status" value="1"/>
</dbReference>